<dbReference type="EMBL" id="JAGEOJ010000027">
    <property type="protein sequence ID" value="MBO2454566.1"/>
    <property type="molecule type" value="Genomic_DNA"/>
</dbReference>
<comment type="caution">
    <text evidence="1">The sequence shown here is derived from an EMBL/GenBank/DDBJ whole genome shotgun (WGS) entry which is preliminary data.</text>
</comment>
<keyword evidence="2" id="KW-1185">Reference proteome</keyword>
<dbReference type="AlphaFoldDB" id="A0A939T663"/>
<evidence type="ECO:0008006" key="3">
    <source>
        <dbReference type="Google" id="ProtNLM"/>
    </source>
</evidence>
<evidence type="ECO:0000313" key="1">
    <source>
        <dbReference type="EMBL" id="MBO2454566.1"/>
    </source>
</evidence>
<gene>
    <name evidence="1" type="ORF">J4573_46285</name>
</gene>
<evidence type="ECO:0000313" key="2">
    <source>
        <dbReference type="Proteomes" id="UP000669179"/>
    </source>
</evidence>
<reference evidence="1" key="1">
    <citation type="submission" date="2021-03" db="EMBL/GenBank/DDBJ databases">
        <authorList>
            <person name="Kanchanasin P."/>
            <person name="Saeng-In P."/>
            <person name="Phongsopitanun W."/>
            <person name="Yuki M."/>
            <person name="Kudo T."/>
            <person name="Ohkuma M."/>
            <person name="Tanasupawat S."/>
        </authorList>
    </citation>
    <scope>NUCLEOTIDE SEQUENCE</scope>
    <source>
        <strain evidence="1">GKU 128</strain>
    </source>
</reference>
<accession>A0A939T663</accession>
<sequence length="142" mass="14579">MGRRTAVLIGLVLAGAALTIAFAVLAVRIVATSLTGSVVAPVSPNAIDERVRAHSPISADPEASVAGAGPLRVFSVRGGRVLTRCVGTDRVALTGWSPALGYHGYPEQEGPAGEVAVVFMNDGHVRIRAAVRCVGGTARLQQ</sequence>
<protein>
    <recommendedName>
        <fullName evidence="3">Septum formation initiator</fullName>
    </recommendedName>
</protein>
<dbReference type="Proteomes" id="UP000669179">
    <property type="component" value="Unassembled WGS sequence"/>
</dbReference>
<proteinExistence type="predicted"/>
<dbReference type="RefSeq" id="WP_208262776.1">
    <property type="nucleotide sequence ID" value="NZ_JAGEOJ010000027.1"/>
</dbReference>
<organism evidence="1 2">
    <name type="scientific">Actinomadura barringtoniae</name>
    <dbReference type="NCBI Taxonomy" id="1427535"/>
    <lineage>
        <taxon>Bacteria</taxon>
        <taxon>Bacillati</taxon>
        <taxon>Actinomycetota</taxon>
        <taxon>Actinomycetes</taxon>
        <taxon>Streptosporangiales</taxon>
        <taxon>Thermomonosporaceae</taxon>
        <taxon>Actinomadura</taxon>
    </lineage>
</organism>
<name>A0A939T663_9ACTN</name>